<dbReference type="GO" id="GO:0043161">
    <property type="term" value="P:proteasome-mediated ubiquitin-dependent protein catabolic process"/>
    <property type="evidence" value="ECO:0007669"/>
    <property type="project" value="EnsemblFungi"/>
</dbReference>
<dbReference type="GO" id="GO:0008541">
    <property type="term" value="C:proteasome regulatory particle, lid subcomplex"/>
    <property type="evidence" value="ECO:0007669"/>
    <property type="project" value="EnsemblFungi"/>
</dbReference>
<evidence type="ECO:0000256" key="2">
    <source>
        <dbReference type="ARBA" id="ARBA00022942"/>
    </source>
</evidence>
<dbReference type="InterPro" id="IPR036390">
    <property type="entry name" value="WH_DNA-bd_sf"/>
</dbReference>
<dbReference type="GO" id="GO:0043248">
    <property type="term" value="P:proteasome assembly"/>
    <property type="evidence" value="ECO:0007669"/>
    <property type="project" value="EnsemblFungi"/>
</dbReference>
<sequence>MDLDNDVSTILAILRSETESPELINVLYQLEDFYERKLWHQLTQVLDEFYYQFDKSLVTPTLKFKIYSLFITQFQSKLNPIKVVDFLLESFSKPEETSDKLLELKQEFLTQIKKENNFKDDDEEFKKVVDEDESIIYVDLQIARYYLILSRLNDSEDILSRLSPKFESTTNDLNSKINAAYYLTKCEYCQITENYNDYYKNGLLYLSSVPNLTEEDKVKICYQLCIAALLGDRIYNFGELILHDILSTIESESSQYNWLYHLIQDLNSGNLQEFNKWLSVGFQRSPMLVKFELFLKQKIIIMALLELISQTPTTNKQLTFQEISDFTSTPLNDVEHLIIKCFSLNLIQGYINQIDQVLNITWLQPRILNLTQVKTLYNHLVDWDNKVDNLAKTVYQNGGTVWAGL</sequence>
<organism evidence="5">
    <name type="scientific">Spathaspora passalidarum (strain NRRL Y-27907 / 11-Y1)</name>
    <dbReference type="NCBI Taxonomy" id="619300"/>
    <lineage>
        <taxon>Eukaryota</taxon>
        <taxon>Fungi</taxon>
        <taxon>Dikarya</taxon>
        <taxon>Ascomycota</taxon>
        <taxon>Saccharomycotina</taxon>
        <taxon>Pichiomycetes</taxon>
        <taxon>Debaryomycetaceae</taxon>
        <taxon>Spathaspora</taxon>
    </lineage>
</organism>
<evidence type="ECO:0000313" key="4">
    <source>
        <dbReference type="EMBL" id="EGW33532.1"/>
    </source>
</evidence>
<dbReference type="RefSeq" id="XP_007375047.1">
    <property type="nucleotide sequence ID" value="XM_007374985.1"/>
</dbReference>
<accession>G3AMT8</accession>
<reference evidence="4 5" key="1">
    <citation type="journal article" date="2011" name="Proc. Natl. Acad. Sci. U.S.A.">
        <title>Comparative genomics of xylose-fermenting fungi for enhanced biofuel production.</title>
        <authorList>
            <person name="Wohlbach D.J."/>
            <person name="Kuo A."/>
            <person name="Sato T.K."/>
            <person name="Potts K.M."/>
            <person name="Salamov A.A."/>
            <person name="LaButti K.M."/>
            <person name="Sun H."/>
            <person name="Clum A."/>
            <person name="Pangilinan J.L."/>
            <person name="Lindquist E.A."/>
            <person name="Lucas S."/>
            <person name="Lapidus A."/>
            <person name="Jin M."/>
            <person name="Gunawan C."/>
            <person name="Balan V."/>
            <person name="Dale B.E."/>
            <person name="Jeffries T.W."/>
            <person name="Zinkel R."/>
            <person name="Barry K.W."/>
            <person name="Grigoriev I.V."/>
            <person name="Gasch A.P."/>
        </authorList>
    </citation>
    <scope>NUCLEOTIDE SEQUENCE [LARGE SCALE GENOMIC DNA]</scope>
    <source>
        <strain evidence="5">NRRL Y-27907 / 11-Y1</strain>
    </source>
</reference>
<dbReference type="OMA" id="SFEDYWE"/>
<dbReference type="PANTHER" id="PTHR10539:SF0">
    <property type="entry name" value="26S PROTEASOME NON-ATPASE REGULATORY SUBUNIT 13"/>
    <property type="match status" value="1"/>
</dbReference>
<dbReference type="InParanoid" id="G3AMT8"/>
<dbReference type="STRING" id="619300.G3AMT8"/>
<evidence type="ECO:0000313" key="5">
    <source>
        <dbReference type="Proteomes" id="UP000000709"/>
    </source>
</evidence>
<dbReference type="SUPFAM" id="SSF46785">
    <property type="entry name" value="Winged helix' DNA-binding domain"/>
    <property type="match status" value="1"/>
</dbReference>
<dbReference type="PROSITE" id="PS50250">
    <property type="entry name" value="PCI"/>
    <property type="match status" value="1"/>
</dbReference>
<comment type="similarity">
    <text evidence="1">Belongs to the proteasome subunit S11 family.</text>
</comment>
<proteinExistence type="inferred from homology"/>
<dbReference type="InterPro" id="IPR000717">
    <property type="entry name" value="PCI_dom"/>
</dbReference>
<dbReference type="OrthoDB" id="1093at2759"/>
<dbReference type="eggNOG" id="KOG2908">
    <property type="taxonomic scope" value="Eukaryota"/>
</dbReference>
<name>G3AMT8_SPAPN</name>
<dbReference type="FunCoup" id="G3AMT8">
    <property type="interactions" value="1393"/>
</dbReference>
<keyword evidence="2" id="KW-0647">Proteasome</keyword>
<evidence type="ECO:0000256" key="1">
    <source>
        <dbReference type="ARBA" id="ARBA00006207"/>
    </source>
</evidence>
<dbReference type="InterPro" id="IPR054179">
    <property type="entry name" value="PSD13_N"/>
</dbReference>
<dbReference type="GO" id="GO:0005634">
    <property type="term" value="C:nucleus"/>
    <property type="evidence" value="ECO:0007669"/>
    <property type="project" value="EnsemblFungi"/>
</dbReference>
<keyword evidence="5" id="KW-1185">Reference proteome</keyword>
<feature type="domain" description="PCI" evidence="3">
    <location>
        <begin position="194"/>
        <end position="365"/>
    </location>
</feature>
<gene>
    <name evidence="4" type="ORF">SPAPADRAFT_60876</name>
</gene>
<dbReference type="Pfam" id="PF22037">
    <property type="entry name" value="PSD13_N"/>
    <property type="match status" value="1"/>
</dbReference>
<dbReference type="SMART" id="SM00088">
    <property type="entry name" value="PINT"/>
    <property type="match status" value="1"/>
</dbReference>
<dbReference type="HOGENOM" id="CLU_042989_0_0_1"/>
<dbReference type="Pfam" id="PF01399">
    <property type="entry name" value="PCI"/>
    <property type="match status" value="1"/>
</dbReference>
<dbReference type="GO" id="GO:0005198">
    <property type="term" value="F:structural molecule activity"/>
    <property type="evidence" value="ECO:0007669"/>
    <property type="project" value="EnsemblFungi"/>
</dbReference>
<dbReference type="GO" id="GO:0034515">
    <property type="term" value="C:proteasome storage granule"/>
    <property type="evidence" value="ECO:0007669"/>
    <property type="project" value="EnsemblFungi"/>
</dbReference>
<dbReference type="GO" id="GO:0005829">
    <property type="term" value="C:cytosol"/>
    <property type="evidence" value="ECO:0007669"/>
    <property type="project" value="EnsemblFungi"/>
</dbReference>
<dbReference type="PANTHER" id="PTHR10539">
    <property type="entry name" value="26S PROTEASOME NON-ATPASE REGULATORY SUBUNIT 13"/>
    <property type="match status" value="1"/>
</dbReference>
<dbReference type="GeneID" id="18873613"/>
<evidence type="ECO:0000259" key="3">
    <source>
        <dbReference type="PROSITE" id="PS50250"/>
    </source>
</evidence>
<dbReference type="EMBL" id="GL996501">
    <property type="protein sequence ID" value="EGW33532.1"/>
    <property type="molecule type" value="Genomic_DNA"/>
</dbReference>
<dbReference type="InterPro" id="IPR035298">
    <property type="entry name" value="PSMD13"/>
</dbReference>
<dbReference type="AlphaFoldDB" id="G3AMT8"/>
<protein>
    <recommendedName>
        <fullName evidence="3">PCI domain-containing protein</fullName>
    </recommendedName>
</protein>
<dbReference type="Proteomes" id="UP000000709">
    <property type="component" value="Unassembled WGS sequence"/>
</dbReference>
<dbReference type="KEGG" id="spaa:SPAPADRAFT_60876"/>